<protein>
    <submittedName>
        <fullName evidence="6">1-acylglycerol-3-phosphate O-acyltransferase</fullName>
        <ecNumber evidence="6">2.3.1.51</ecNumber>
    </submittedName>
</protein>
<dbReference type="EMBL" id="FUKI01000158">
    <property type="protein sequence ID" value="SJM95791.1"/>
    <property type="molecule type" value="Genomic_DNA"/>
</dbReference>
<dbReference type="InterPro" id="IPR002123">
    <property type="entry name" value="Plipid/glycerol_acylTrfase"/>
</dbReference>
<feature type="transmembrane region" description="Helical" evidence="4">
    <location>
        <begin position="6"/>
        <end position="23"/>
    </location>
</feature>
<evidence type="ECO:0000259" key="5">
    <source>
        <dbReference type="SMART" id="SM00563"/>
    </source>
</evidence>
<dbReference type="GO" id="GO:0006654">
    <property type="term" value="P:phosphatidic acid biosynthetic process"/>
    <property type="evidence" value="ECO:0007669"/>
    <property type="project" value="TreeGrafter"/>
</dbReference>
<keyword evidence="7" id="KW-1185">Reference proteome</keyword>
<keyword evidence="4" id="KW-1133">Transmembrane helix</keyword>
<gene>
    <name evidence="6" type="primary">plsC</name>
    <name evidence="6" type="ORF">CRENPOLYSF1_790001</name>
</gene>
<comment type="pathway">
    <text evidence="1">Lipid metabolism.</text>
</comment>
<evidence type="ECO:0000313" key="6">
    <source>
        <dbReference type="EMBL" id="SJM95791.1"/>
    </source>
</evidence>
<dbReference type="GO" id="GO:0003841">
    <property type="term" value="F:1-acylglycerol-3-phosphate O-acyltransferase activity"/>
    <property type="evidence" value="ECO:0007669"/>
    <property type="project" value="UniProtKB-EC"/>
</dbReference>
<dbReference type="SMART" id="SM00563">
    <property type="entry name" value="PlsC"/>
    <property type="match status" value="1"/>
</dbReference>
<reference evidence="7" key="1">
    <citation type="submission" date="2017-02" db="EMBL/GenBank/DDBJ databases">
        <authorList>
            <person name="Daims H."/>
        </authorList>
    </citation>
    <scope>NUCLEOTIDE SEQUENCE [LARGE SCALE GENOMIC DNA]</scope>
</reference>
<dbReference type="PANTHER" id="PTHR10434:SF11">
    <property type="entry name" value="1-ACYL-SN-GLYCEROL-3-PHOSPHATE ACYLTRANSFERASE"/>
    <property type="match status" value="1"/>
</dbReference>
<dbReference type="RefSeq" id="WP_087144939.1">
    <property type="nucleotide sequence ID" value="NZ_FUKI01000158.1"/>
</dbReference>
<evidence type="ECO:0000256" key="1">
    <source>
        <dbReference type="ARBA" id="ARBA00005189"/>
    </source>
</evidence>
<dbReference type="SUPFAM" id="SSF69593">
    <property type="entry name" value="Glycerol-3-phosphate (1)-acyltransferase"/>
    <property type="match status" value="1"/>
</dbReference>
<dbReference type="AlphaFoldDB" id="A0A1R4HIF7"/>
<keyword evidence="2 6" id="KW-0808">Transferase</keyword>
<keyword evidence="4" id="KW-0472">Membrane</keyword>
<name>A0A1R4HIF7_9GAMM</name>
<keyword evidence="4" id="KW-0812">Transmembrane</keyword>
<feature type="domain" description="Phospholipid/glycerol acyltransferase" evidence="5">
    <location>
        <begin position="35"/>
        <end position="156"/>
    </location>
</feature>
<dbReference type="OrthoDB" id="9808424at2"/>
<evidence type="ECO:0000313" key="7">
    <source>
        <dbReference type="Proteomes" id="UP000195667"/>
    </source>
</evidence>
<dbReference type="CDD" id="cd07989">
    <property type="entry name" value="LPLAT_AGPAT-like"/>
    <property type="match status" value="1"/>
</dbReference>
<sequence>MLQRLFYLLIVKPLVLVLLGIAVRGREHLPTSGPAIIVANHNSHLDTLALMSLFPQSLISCVHPVAASDYFLKNKFLAWFSQQLIGIIPIERHSVEKSGSVLAPLVQALNDNAILILFPEGTRGEPESLGKLKNGIAHLLSVCPDTPVIPVFFHGLGKCLPKGEFLLVPFFVDAFVGEALHWEGSRGVFMKKMNDAMSHLQHKCRL</sequence>
<evidence type="ECO:0000256" key="3">
    <source>
        <dbReference type="ARBA" id="ARBA00023315"/>
    </source>
</evidence>
<proteinExistence type="predicted"/>
<dbReference type="EC" id="2.3.1.51" evidence="6"/>
<evidence type="ECO:0000256" key="4">
    <source>
        <dbReference type="SAM" id="Phobius"/>
    </source>
</evidence>
<organism evidence="6 7">
    <name type="scientific">Crenothrix polyspora</name>
    <dbReference type="NCBI Taxonomy" id="360316"/>
    <lineage>
        <taxon>Bacteria</taxon>
        <taxon>Pseudomonadati</taxon>
        <taxon>Pseudomonadota</taxon>
        <taxon>Gammaproteobacteria</taxon>
        <taxon>Methylococcales</taxon>
        <taxon>Crenotrichaceae</taxon>
        <taxon>Crenothrix</taxon>
    </lineage>
</organism>
<accession>A0A1R4HIF7</accession>
<evidence type="ECO:0000256" key="2">
    <source>
        <dbReference type="ARBA" id="ARBA00022679"/>
    </source>
</evidence>
<dbReference type="PANTHER" id="PTHR10434">
    <property type="entry name" value="1-ACYL-SN-GLYCEROL-3-PHOSPHATE ACYLTRANSFERASE"/>
    <property type="match status" value="1"/>
</dbReference>
<dbReference type="Pfam" id="PF01553">
    <property type="entry name" value="Acyltransferase"/>
    <property type="match status" value="1"/>
</dbReference>
<keyword evidence="3 6" id="KW-0012">Acyltransferase</keyword>
<dbReference type="Proteomes" id="UP000195667">
    <property type="component" value="Unassembled WGS sequence"/>
</dbReference>